<dbReference type="AlphaFoldDB" id="A0A5J9TLB4"/>
<accession>A0A5J9TLB4</accession>
<comment type="caution">
    <text evidence="1">The sequence shown here is derived from an EMBL/GenBank/DDBJ whole genome shotgun (WGS) entry which is preliminary data.</text>
</comment>
<dbReference type="Gramene" id="TVU38960">
    <property type="protein sequence ID" value="TVU38960"/>
    <property type="gene ID" value="EJB05_12357"/>
</dbReference>
<reference evidence="1 4" key="1">
    <citation type="journal article" date="2019" name="Sci. Rep.">
        <title>A high-quality genome of Eragrostis curvula grass provides insights into Poaceae evolution and supports new strategies to enhance forage quality.</title>
        <authorList>
            <person name="Carballo J."/>
            <person name="Santos B.A.C.M."/>
            <person name="Zappacosta D."/>
            <person name="Garbus I."/>
            <person name="Selva J.P."/>
            <person name="Gallo C.A."/>
            <person name="Diaz A."/>
            <person name="Albertini E."/>
            <person name="Caccamo M."/>
            <person name="Echenique V."/>
        </authorList>
    </citation>
    <scope>NUCLEOTIDE SEQUENCE [LARGE SCALE GENOMIC DNA]</scope>
    <source>
        <strain evidence="4">cv. Victoria</strain>
        <tissue evidence="1">Leaf</tissue>
    </source>
</reference>
<proteinExistence type="predicted"/>
<protein>
    <submittedName>
        <fullName evidence="1">Uncharacterized protein</fullName>
    </submittedName>
</protein>
<sequence length="61" mass="6892">MDHVEYRGIGLIPIDEHMDCTFVSFLHLRFLNSGVAEGVRVHVQVSVTIDRRRLASRGLAT</sequence>
<dbReference type="EMBL" id="RWGY01000039">
    <property type="protein sequence ID" value="TVU12189.1"/>
    <property type="molecule type" value="Genomic_DNA"/>
</dbReference>
<dbReference type="Proteomes" id="UP000324897">
    <property type="component" value="Chromosome 3"/>
</dbReference>
<evidence type="ECO:0000313" key="2">
    <source>
        <dbReference type="EMBL" id="TVU38960.1"/>
    </source>
</evidence>
<dbReference type="EMBL" id="RWGY01000004">
    <property type="protein sequence ID" value="TVU47447.1"/>
    <property type="molecule type" value="Genomic_DNA"/>
</dbReference>
<dbReference type="EMBL" id="RWGY01000007">
    <property type="protein sequence ID" value="TVU38960.1"/>
    <property type="molecule type" value="Genomic_DNA"/>
</dbReference>
<evidence type="ECO:0000313" key="1">
    <source>
        <dbReference type="EMBL" id="TVU12189.1"/>
    </source>
</evidence>
<dbReference type="Proteomes" id="UP000324897">
    <property type="component" value="Chromosome 4"/>
</dbReference>
<gene>
    <name evidence="3" type="ORF">EJB05_07050</name>
    <name evidence="2" type="ORF">EJB05_12357</name>
    <name evidence="1" type="ORF">EJB05_45822</name>
</gene>
<name>A0A5J9TLB4_9POAL</name>
<organism evidence="1 4">
    <name type="scientific">Eragrostis curvula</name>
    <name type="common">weeping love grass</name>
    <dbReference type="NCBI Taxonomy" id="38414"/>
    <lineage>
        <taxon>Eukaryota</taxon>
        <taxon>Viridiplantae</taxon>
        <taxon>Streptophyta</taxon>
        <taxon>Embryophyta</taxon>
        <taxon>Tracheophyta</taxon>
        <taxon>Spermatophyta</taxon>
        <taxon>Magnoliopsida</taxon>
        <taxon>Liliopsida</taxon>
        <taxon>Poales</taxon>
        <taxon>Poaceae</taxon>
        <taxon>PACMAD clade</taxon>
        <taxon>Chloridoideae</taxon>
        <taxon>Eragrostideae</taxon>
        <taxon>Eragrostidinae</taxon>
        <taxon>Eragrostis</taxon>
    </lineage>
</organism>
<dbReference type="Proteomes" id="UP000324897">
    <property type="component" value="Chromosome 5"/>
</dbReference>
<dbReference type="Gramene" id="TVU12189">
    <property type="protein sequence ID" value="TVU12189"/>
    <property type="gene ID" value="EJB05_45822"/>
</dbReference>
<evidence type="ECO:0000313" key="4">
    <source>
        <dbReference type="Proteomes" id="UP000324897"/>
    </source>
</evidence>
<keyword evidence="4" id="KW-1185">Reference proteome</keyword>
<evidence type="ECO:0000313" key="3">
    <source>
        <dbReference type="EMBL" id="TVU47447.1"/>
    </source>
</evidence>
<dbReference type="Gramene" id="TVU47447">
    <property type="protein sequence ID" value="TVU47447"/>
    <property type="gene ID" value="EJB05_07050"/>
</dbReference>